<organism evidence="2 3">
    <name type="scientific">Thalassobaculum fulvum</name>
    <dbReference type="NCBI Taxonomy" id="1633335"/>
    <lineage>
        <taxon>Bacteria</taxon>
        <taxon>Pseudomonadati</taxon>
        <taxon>Pseudomonadota</taxon>
        <taxon>Alphaproteobacteria</taxon>
        <taxon>Rhodospirillales</taxon>
        <taxon>Thalassobaculaceae</taxon>
        <taxon>Thalassobaculum</taxon>
    </lineage>
</organism>
<evidence type="ECO:0000256" key="1">
    <source>
        <dbReference type="SAM" id="Phobius"/>
    </source>
</evidence>
<protein>
    <submittedName>
        <fullName evidence="2">Uncharacterized protein</fullName>
    </submittedName>
</protein>
<dbReference type="RefSeq" id="WP_189994635.1">
    <property type="nucleotide sequence ID" value="NZ_BMZS01000013.1"/>
</dbReference>
<reference evidence="2" key="1">
    <citation type="journal article" date="2014" name="Int. J. Syst. Evol. Microbiol.">
        <title>Complete genome sequence of Corynebacterium casei LMG S-19264T (=DSM 44701T), isolated from a smear-ripened cheese.</title>
        <authorList>
            <consortium name="US DOE Joint Genome Institute (JGI-PGF)"/>
            <person name="Walter F."/>
            <person name="Albersmeier A."/>
            <person name="Kalinowski J."/>
            <person name="Ruckert C."/>
        </authorList>
    </citation>
    <scope>NUCLEOTIDE SEQUENCE</scope>
    <source>
        <strain evidence="2">KCTC 42651</strain>
    </source>
</reference>
<keyword evidence="1" id="KW-1133">Transmembrane helix</keyword>
<sequence>MANRPRRMLRFLAGHLAVGTAAAAVFVGALLATDALGLASLARADANGWVAVALLAVGVWVTFGSLAMGAGIMYVDKDPESGGGLRLGLRPTLVPVRLRSGSRSSR</sequence>
<comment type="caution">
    <text evidence="2">The sequence shown here is derived from an EMBL/GenBank/DDBJ whole genome shotgun (WGS) entry which is preliminary data.</text>
</comment>
<dbReference type="Proteomes" id="UP000630353">
    <property type="component" value="Unassembled WGS sequence"/>
</dbReference>
<gene>
    <name evidence="2" type="ORF">GCM10017083_48800</name>
</gene>
<dbReference type="EMBL" id="BMZS01000013">
    <property type="protein sequence ID" value="GHD61457.1"/>
    <property type="molecule type" value="Genomic_DNA"/>
</dbReference>
<keyword evidence="1" id="KW-0812">Transmembrane</keyword>
<keyword evidence="3" id="KW-1185">Reference proteome</keyword>
<name>A0A919CS81_9PROT</name>
<keyword evidence="1" id="KW-0472">Membrane</keyword>
<evidence type="ECO:0000313" key="2">
    <source>
        <dbReference type="EMBL" id="GHD61457.1"/>
    </source>
</evidence>
<evidence type="ECO:0000313" key="3">
    <source>
        <dbReference type="Proteomes" id="UP000630353"/>
    </source>
</evidence>
<proteinExistence type="predicted"/>
<reference evidence="2" key="2">
    <citation type="submission" date="2020-09" db="EMBL/GenBank/DDBJ databases">
        <authorList>
            <person name="Sun Q."/>
            <person name="Kim S."/>
        </authorList>
    </citation>
    <scope>NUCLEOTIDE SEQUENCE</scope>
    <source>
        <strain evidence="2">KCTC 42651</strain>
    </source>
</reference>
<accession>A0A919CS81</accession>
<feature type="transmembrane region" description="Helical" evidence="1">
    <location>
        <begin position="49"/>
        <end position="75"/>
    </location>
</feature>
<dbReference type="AlphaFoldDB" id="A0A919CS81"/>